<accession>X1NQL3</accession>
<dbReference type="AlphaFoldDB" id="X1NQL3"/>
<protein>
    <recommendedName>
        <fullName evidence="2">DNA N-6-adenine-methyltransferase (Dam)</fullName>
    </recommendedName>
</protein>
<dbReference type="EMBL" id="BARV01024323">
    <property type="protein sequence ID" value="GAI45903.1"/>
    <property type="molecule type" value="Genomic_DNA"/>
</dbReference>
<proteinExistence type="predicted"/>
<comment type="caution">
    <text evidence="1">The sequence shown here is derived from an EMBL/GenBank/DDBJ whole genome shotgun (WGS) entry which is preliminary data.</text>
</comment>
<feature type="non-terminal residue" evidence="1">
    <location>
        <position position="1"/>
    </location>
</feature>
<reference evidence="1" key="1">
    <citation type="journal article" date="2014" name="Front. Microbiol.">
        <title>High frequency of phylogenetically diverse reductive dehalogenase-homologous genes in deep subseafloor sedimentary metagenomes.</title>
        <authorList>
            <person name="Kawai M."/>
            <person name="Futagami T."/>
            <person name="Toyoda A."/>
            <person name="Takaki Y."/>
            <person name="Nishi S."/>
            <person name="Hori S."/>
            <person name="Arai W."/>
            <person name="Tsubouchi T."/>
            <person name="Morono Y."/>
            <person name="Uchiyama I."/>
            <person name="Ito T."/>
            <person name="Fujiyama A."/>
            <person name="Inagaki F."/>
            <person name="Takami H."/>
        </authorList>
    </citation>
    <scope>NUCLEOTIDE SEQUENCE</scope>
    <source>
        <strain evidence="1">Expedition CK06-06</strain>
    </source>
</reference>
<sequence>DEFHFDFDPCPYPRPGGWDGLKMSWGNSTFLNPPFTARDGLNGKGPTAFVRKAIKEHRAGKQIILLLPVQSYINLLLEAGAEIRSMGRIRWLEVDTKKPWEKPGPVACFILKAIKS</sequence>
<evidence type="ECO:0008006" key="2">
    <source>
        <dbReference type="Google" id="ProtNLM"/>
    </source>
</evidence>
<gene>
    <name evidence="1" type="ORF">S06H3_39722</name>
</gene>
<evidence type="ECO:0000313" key="1">
    <source>
        <dbReference type="EMBL" id="GAI45903.1"/>
    </source>
</evidence>
<name>X1NQL3_9ZZZZ</name>
<organism evidence="1">
    <name type="scientific">marine sediment metagenome</name>
    <dbReference type="NCBI Taxonomy" id="412755"/>
    <lineage>
        <taxon>unclassified sequences</taxon>
        <taxon>metagenomes</taxon>
        <taxon>ecological metagenomes</taxon>
    </lineage>
</organism>